<reference evidence="2" key="1">
    <citation type="journal article" date="2021" name="Front. Microbiol.">
        <title>Comprehensive Comparative Genomics and Phenotyping of Methylobacterium Species.</title>
        <authorList>
            <person name="Alessa O."/>
            <person name="Ogura Y."/>
            <person name="Fujitani Y."/>
            <person name="Takami H."/>
            <person name="Hayashi T."/>
            <person name="Sahin N."/>
            <person name="Tani A."/>
        </authorList>
    </citation>
    <scope>NUCLEOTIDE SEQUENCE</scope>
    <source>
        <strain evidence="2">DSM 14458</strain>
    </source>
</reference>
<dbReference type="RefSeq" id="WP_238308460.1">
    <property type="nucleotide sequence ID" value="NZ_BPRE01000015.1"/>
</dbReference>
<keyword evidence="1" id="KW-0812">Transmembrane</keyword>
<evidence type="ECO:0000313" key="3">
    <source>
        <dbReference type="Proteomes" id="UP001055093"/>
    </source>
</evidence>
<keyword evidence="1" id="KW-1133">Transmembrane helix</keyword>
<feature type="transmembrane region" description="Helical" evidence="1">
    <location>
        <begin position="220"/>
        <end position="242"/>
    </location>
</feature>
<comment type="caution">
    <text evidence="2">The sequence shown here is derived from an EMBL/GenBank/DDBJ whole genome shotgun (WGS) entry which is preliminary data.</text>
</comment>
<dbReference type="Proteomes" id="UP001055093">
    <property type="component" value="Unassembled WGS sequence"/>
</dbReference>
<evidence type="ECO:0000313" key="2">
    <source>
        <dbReference type="EMBL" id="GJE77471.1"/>
    </source>
</evidence>
<organism evidence="2 3">
    <name type="scientific">Methylorubrum suomiense</name>
    <dbReference type="NCBI Taxonomy" id="144191"/>
    <lineage>
        <taxon>Bacteria</taxon>
        <taxon>Pseudomonadati</taxon>
        <taxon>Pseudomonadota</taxon>
        <taxon>Alphaproteobacteria</taxon>
        <taxon>Hyphomicrobiales</taxon>
        <taxon>Methylobacteriaceae</taxon>
        <taxon>Methylorubrum</taxon>
    </lineage>
</organism>
<proteinExistence type="predicted"/>
<protein>
    <submittedName>
        <fullName evidence="2">Uncharacterized protein</fullName>
    </submittedName>
</protein>
<keyword evidence="3" id="KW-1185">Reference proteome</keyword>
<reference evidence="2" key="2">
    <citation type="submission" date="2021-08" db="EMBL/GenBank/DDBJ databases">
        <authorList>
            <person name="Tani A."/>
            <person name="Ola A."/>
            <person name="Ogura Y."/>
            <person name="Katsura K."/>
            <person name="Hayashi T."/>
        </authorList>
    </citation>
    <scope>NUCLEOTIDE SEQUENCE</scope>
    <source>
        <strain evidence="2">DSM 14458</strain>
    </source>
</reference>
<evidence type="ECO:0000256" key="1">
    <source>
        <dbReference type="SAM" id="Phobius"/>
    </source>
</evidence>
<name>A0ABQ4UYR4_9HYPH</name>
<dbReference type="EMBL" id="BPRE01000015">
    <property type="protein sequence ID" value="GJE77471.1"/>
    <property type="molecule type" value="Genomic_DNA"/>
</dbReference>
<keyword evidence="1" id="KW-0472">Membrane</keyword>
<sequence>MSAPRFTIRRNDRSAFDFFAGTGGVVDSGSACDFSEGIFSLCRERLRDLIGVIQRELQNDPAESWHQDRQHAMSVDWRGRNPPAGVAKYAEAVALVEGEVIAKFSGELRHHAISGTSEDAHNLNKFKTIHLQSCYTSVLAINTQAGTISIFIDSAIEFSRTSHVYSSIRVVKYYIEKGGLPNEHLDRPSLLSARLPDMAALALTFAACASFARADLMGSALALAVGVINAVASGIARIAGWVS</sequence>
<gene>
    <name evidence="2" type="ORF">BGCPKDLD_4076</name>
</gene>
<accession>A0ABQ4UYR4</accession>